<dbReference type="AlphaFoldDB" id="A0A319CA43"/>
<reference evidence="9 10" key="1">
    <citation type="submission" date="2016-12" db="EMBL/GenBank/DDBJ databases">
        <title>The genomes of Aspergillus section Nigri reveals drivers in fungal speciation.</title>
        <authorList>
            <consortium name="DOE Joint Genome Institute"/>
            <person name="Vesth T.C."/>
            <person name="Nybo J."/>
            <person name="Theobald S."/>
            <person name="Brandl J."/>
            <person name="Frisvad J.C."/>
            <person name="Nielsen K.F."/>
            <person name="Lyhne E.K."/>
            <person name="Kogle M.E."/>
            <person name="Kuo A."/>
            <person name="Riley R."/>
            <person name="Clum A."/>
            <person name="Nolan M."/>
            <person name="Lipzen A."/>
            <person name="Salamov A."/>
            <person name="Henrissat B."/>
            <person name="Wiebenga A."/>
            <person name="De Vries R.P."/>
            <person name="Grigoriev I.V."/>
            <person name="Mortensen U.H."/>
            <person name="Andersen M.R."/>
            <person name="Baker S.E."/>
        </authorList>
    </citation>
    <scope>NUCLEOTIDE SEQUENCE [LARGE SCALE GENOMIC DNA]</scope>
    <source>
        <strain evidence="9 10">CBS 121591</strain>
    </source>
</reference>
<dbReference type="OrthoDB" id="2943660at2759"/>
<dbReference type="GO" id="GO:0008270">
    <property type="term" value="F:zinc ion binding"/>
    <property type="evidence" value="ECO:0007669"/>
    <property type="project" value="InterPro"/>
</dbReference>
<dbReference type="SMART" id="SM00066">
    <property type="entry name" value="GAL4"/>
    <property type="match status" value="1"/>
</dbReference>
<dbReference type="RefSeq" id="XP_025491290.1">
    <property type="nucleotide sequence ID" value="XM_025639332.1"/>
</dbReference>
<organism evidence="9 10">
    <name type="scientific">Aspergillus uvarum CBS 121591</name>
    <dbReference type="NCBI Taxonomy" id="1448315"/>
    <lineage>
        <taxon>Eukaryota</taxon>
        <taxon>Fungi</taxon>
        <taxon>Dikarya</taxon>
        <taxon>Ascomycota</taxon>
        <taxon>Pezizomycotina</taxon>
        <taxon>Eurotiomycetes</taxon>
        <taxon>Eurotiomycetidae</taxon>
        <taxon>Eurotiales</taxon>
        <taxon>Aspergillaceae</taxon>
        <taxon>Aspergillus</taxon>
        <taxon>Aspergillus subgen. Circumdati</taxon>
    </lineage>
</organism>
<dbReference type="CDD" id="cd12148">
    <property type="entry name" value="fungal_TF_MHR"/>
    <property type="match status" value="1"/>
</dbReference>
<dbReference type="VEuPathDB" id="FungiDB:BO82DRAFT_402665"/>
<dbReference type="GO" id="GO:0006351">
    <property type="term" value="P:DNA-templated transcription"/>
    <property type="evidence" value="ECO:0007669"/>
    <property type="project" value="InterPro"/>
</dbReference>
<keyword evidence="5" id="KW-0804">Transcription</keyword>
<evidence type="ECO:0000313" key="10">
    <source>
        <dbReference type="Proteomes" id="UP000248340"/>
    </source>
</evidence>
<dbReference type="CDD" id="cd00067">
    <property type="entry name" value="GAL4"/>
    <property type="match status" value="1"/>
</dbReference>
<dbReference type="STRING" id="1448315.A0A319CA43"/>
<evidence type="ECO:0000256" key="1">
    <source>
        <dbReference type="ARBA" id="ARBA00004123"/>
    </source>
</evidence>
<keyword evidence="3" id="KW-0805">Transcription regulation</keyword>
<dbReference type="PANTHER" id="PTHR47338">
    <property type="entry name" value="ZN(II)2CYS6 TRANSCRIPTION FACTOR (EUROFUNG)-RELATED"/>
    <property type="match status" value="1"/>
</dbReference>
<dbReference type="PANTHER" id="PTHR47338:SF9">
    <property type="entry name" value="ZN(II)2CYS6 TRANSCRIPTION FACTOR (EUROFUNG)"/>
    <property type="match status" value="1"/>
</dbReference>
<dbReference type="EMBL" id="KZ821704">
    <property type="protein sequence ID" value="PYH81090.1"/>
    <property type="molecule type" value="Genomic_DNA"/>
</dbReference>
<evidence type="ECO:0000256" key="2">
    <source>
        <dbReference type="ARBA" id="ARBA00022723"/>
    </source>
</evidence>
<evidence type="ECO:0000256" key="6">
    <source>
        <dbReference type="ARBA" id="ARBA00023242"/>
    </source>
</evidence>
<protein>
    <recommendedName>
        <fullName evidence="8">Zn(2)-C6 fungal-type domain-containing protein</fullName>
    </recommendedName>
</protein>
<keyword evidence="6" id="KW-0539">Nucleus</keyword>
<evidence type="ECO:0000256" key="4">
    <source>
        <dbReference type="ARBA" id="ARBA00023125"/>
    </source>
</evidence>
<accession>A0A319CA43</accession>
<dbReference type="GeneID" id="37142074"/>
<dbReference type="PROSITE" id="PS00463">
    <property type="entry name" value="ZN2_CY6_FUNGAL_1"/>
    <property type="match status" value="1"/>
</dbReference>
<evidence type="ECO:0000256" key="5">
    <source>
        <dbReference type="ARBA" id="ARBA00023163"/>
    </source>
</evidence>
<dbReference type="InterPro" id="IPR036864">
    <property type="entry name" value="Zn2-C6_fun-type_DNA-bd_sf"/>
</dbReference>
<dbReference type="GO" id="GO:0003677">
    <property type="term" value="F:DNA binding"/>
    <property type="evidence" value="ECO:0007669"/>
    <property type="project" value="UniProtKB-KW"/>
</dbReference>
<keyword evidence="2" id="KW-0479">Metal-binding</keyword>
<dbReference type="PROSITE" id="PS50048">
    <property type="entry name" value="ZN2_CY6_FUNGAL_2"/>
    <property type="match status" value="1"/>
</dbReference>
<feature type="domain" description="Zn(2)-C6 fungal-type" evidence="8">
    <location>
        <begin position="15"/>
        <end position="45"/>
    </location>
</feature>
<dbReference type="InterPro" id="IPR001138">
    <property type="entry name" value="Zn2Cys6_DnaBD"/>
</dbReference>
<dbReference type="GO" id="GO:0005634">
    <property type="term" value="C:nucleus"/>
    <property type="evidence" value="ECO:0007669"/>
    <property type="project" value="UniProtKB-SubCell"/>
</dbReference>
<comment type="subcellular location">
    <subcellularLocation>
        <location evidence="1">Nucleus</location>
    </subcellularLocation>
</comment>
<dbReference type="GO" id="GO:0000981">
    <property type="term" value="F:DNA-binding transcription factor activity, RNA polymerase II-specific"/>
    <property type="evidence" value="ECO:0007669"/>
    <property type="project" value="InterPro"/>
</dbReference>
<dbReference type="Pfam" id="PF00172">
    <property type="entry name" value="Zn_clus"/>
    <property type="match status" value="1"/>
</dbReference>
<dbReference type="InterPro" id="IPR050815">
    <property type="entry name" value="TF_fung"/>
</dbReference>
<sequence length="651" mass="73009">MASPLLTPEPRARQACEPCRKKKTKCPGERPICSFCRRLNQRCTYGRSSDPPTRSSESRQETRERLRRLESRLERIDGFFQTLTDRAPQDAMPSPQAQPFLHRILQGQTETLLSAPGIPQPQSFDPSRCLYPPPEALTRLVNVYTEKVHSQPLPLFDKERLSAQIRHFPDFLLQAFLALTLLFVELPFYGDAKAQAIELYLRSARPTVIQLAAEGTPSVPVLQALCLLTLSDVAAGRHARVWMDVGIAARLVLCVSPTGAGSATEYASTRDDQTRCCWSVFMLERVFAPGPSLLHIDSYPLGRVGYPVSPPRPRSLMANDDGSAPNAFASSAADLGIQAYCLQVTGLWYEVLGYLRQRLANPTDDPWIASSRHHTLVAQYYEFETGISQLHRYRNVGFHTITSSELLQHKEYWTAWLYLQVAFHAGQALLHHPLFHVTHVRRASSKFQPPSFLQQTIDQALLHSGWPTRLIRTWEKHGIEINDPFLAQLVATAASIHWIFQFASEKAIADRAREDFVQCQRFLADLGTRWPHIAGTADKLAYLQSLSGHSAGASSIPPFKWSAMWDLLDPNSPHSSVEETHLAFVPGGQQIATQHLVPLRESPPNRSLLRGEDEVLASSSEWMNSDFFSLLDVPYFGQGPSQLPPDCHGEL</sequence>
<evidence type="ECO:0000259" key="8">
    <source>
        <dbReference type="PROSITE" id="PS50048"/>
    </source>
</evidence>
<dbReference type="Pfam" id="PF04082">
    <property type="entry name" value="Fungal_trans"/>
    <property type="match status" value="1"/>
</dbReference>
<feature type="region of interest" description="Disordered" evidence="7">
    <location>
        <begin position="1"/>
        <end position="28"/>
    </location>
</feature>
<evidence type="ECO:0000256" key="7">
    <source>
        <dbReference type="SAM" id="MobiDB-lite"/>
    </source>
</evidence>
<gene>
    <name evidence="9" type="ORF">BO82DRAFT_402665</name>
</gene>
<dbReference type="InterPro" id="IPR007219">
    <property type="entry name" value="XnlR_reg_dom"/>
</dbReference>
<dbReference type="GO" id="GO:0009893">
    <property type="term" value="P:positive regulation of metabolic process"/>
    <property type="evidence" value="ECO:0007669"/>
    <property type="project" value="UniProtKB-ARBA"/>
</dbReference>
<name>A0A319CA43_9EURO</name>
<keyword evidence="10" id="KW-1185">Reference proteome</keyword>
<evidence type="ECO:0000256" key="3">
    <source>
        <dbReference type="ARBA" id="ARBA00023015"/>
    </source>
</evidence>
<proteinExistence type="predicted"/>
<evidence type="ECO:0000313" key="9">
    <source>
        <dbReference type="EMBL" id="PYH81090.1"/>
    </source>
</evidence>
<keyword evidence="4" id="KW-0238">DNA-binding</keyword>
<dbReference type="Proteomes" id="UP000248340">
    <property type="component" value="Unassembled WGS sequence"/>
</dbReference>
<dbReference type="Gene3D" id="4.10.240.10">
    <property type="entry name" value="Zn(2)-C6 fungal-type DNA-binding domain"/>
    <property type="match status" value="1"/>
</dbReference>
<dbReference type="SUPFAM" id="SSF57701">
    <property type="entry name" value="Zn2/Cys6 DNA-binding domain"/>
    <property type="match status" value="1"/>
</dbReference>